<comment type="subcellular location">
    <subcellularLocation>
        <location evidence="1">Secreted</location>
    </subcellularLocation>
</comment>
<dbReference type="InterPro" id="IPR018114">
    <property type="entry name" value="TRYPSIN_HIS"/>
</dbReference>
<comment type="similarity">
    <text evidence="9">Belongs to the peptidase S1 family. CLIP subfamily.</text>
</comment>
<dbReference type="InterPro" id="IPR001314">
    <property type="entry name" value="Peptidase_S1A"/>
</dbReference>
<reference evidence="15" key="1">
    <citation type="submission" date="2025-08" db="UniProtKB">
        <authorList>
            <consortium name="RefSeq"/>
        </authorList>
    </citation>
    <scope>IDENTIFICATION</scope>
    <source>
        <tissue evidence="15">Whole body</tissue>
    </source>
</reference>
<evidence type="ECO:0000256" key="1">
    <source>
        <dbReference type="ARBA" id="ARBA00004613"/>
    </source>
</evidence>
<evidence type="ECO:0000313" key="14">
    <source>
        <dbReference type="Proteomes" id="UP000694925"/>
    </source>
</evidence>
<dbReference type="SUPFAM" id="SSF50494">
    <property type="entry name" value="Trypsin-like serine proteases"/>
    <property type="match status" value="2"/>
</dbReference>
<evidence type="ECO:0000259" key="13">
    <source>
        <dbReference type="PROSITE" id="PS50240"/>
    </source>
</evidence>
<feature type="signal peptide" evidence="12">
    <location>
        <begin position="1"/>
        <end position="22"/>
    </location>
</feature>
<feature type="chain" id="PRO_5042589271" evidence="12">
    <location>
        <begin position="23"/>
        <end position="851"/>
    </location>
</feature>
<keyword evidence="5 10" id="KW-0378">Hydrolase</keyword>
<dbReference type="InterPro" id="IPR001254">
    <property type="entry name" value="Trypsin_dom"/>
</dbReference>
<dbReference type="FunFam" id="2.40.10.10:FF:000015">
    <property type="entry name" value="Atrial natriuretic peptide-converting enzyme"/>
    <property type="match status" value="1"/>
</dbReference>
<keyword evidence="4 12" id="KW-0732">Signal</keyword>
<dbReference type="RefSeq" id="XP_017886282.1">
    <property type="nucleotide sequence ID" value="XM_018030793.2"/>
</dbReference>
<dbReference type="PROSITE" id="PS00135">
    <property type="entry name" value="TRYPSIN_SER"/>
    <property type="match status" value="2"/>
</dbReference>
<gene>
    <name evidence="15" type="primary">LOC108628700</name>
</gene>
<name>A0AAJ7J6U4_9HYME</name>
<keyword evidence="8" id="KW-0325">Glycoprotein</keyword>
<dbReference type="GeneID" id="108628700"/>
<dbReference type="PANTHER" id="PTHR24260:SF147">
    <property type="entry name" value="EG:BACR7A4.3 PROTEIN-RELATED"/>
    <property type="match status" value="1"/>
</dbReference>
<keyword evidence="3 10" id="KW-0645">Protease</keyword>
<dbReference type="InterPro" id="IPR022700">
    <property type="entry name" value="CLIP"/>
</dbReference>
<dbReference type="KEGG" id="ccal:108628700"/>
<dbReference type="InterPro" id="IPR051333">
    <property type="entry name" value="CLIP_Serine_Protease"/>
</dbReference>
<dbReference type="SMART" id="SM00020">
    <property type="entry name" value="Tryp_SPc"/>
    <property type="match status" value="2"/>
</dbReference>
<evidence type="ECO:0000256" key="5">
    <source>
        <dbReference type="ARBA" id="ARBA00022801"/>
    </source>
</evidence>
<dbReference type="SMART" id="SM00680">
    <property type="entry name" value="CLIP"/>
    <property type="match status" value="2"/>
</dbReference>
<evidence type="ECO:0000256" key="12">
    <source>
        <dbReference type="SAM" id="SignalP"/>
    </source>
</evidence>
<dbReference type="PROSITE" id="PS00134">
    <property type="entry name" value="TRYPSIN_HIS"/>
    <property type="match status" value="2"/>
</dbReference>
<evidence type="ECO:0000256" key="8">
    <source>
        <dbReference type="ARBA" id="ARBA00023180"/>
    </source>
</evidence>
<dbReference type="Pfam" id="PF00089">
    <property type="entry name" value="Trypsin"/>
    <property type="match status" value="2"/>
</dbReference>
<dbReference type="PANTHER" id="PTHR24260">
    <property type="match status" value="1"/>
</dbReference>
<evidence type="ECO:0000313" key="15">
    <source>
        <dbReference type="RefSeq" id="XP_017886282.1"/>
    </source>
</evidence>
<evidence type="ECO:0000256" key="9">
    <source>
        <dbReference type="ARBA" id="ARBA00024195"/>
    </source>
</evidence>
<accession>A0AAJ7J6U4</accession>
<evidence type="ECO:0000256" key="4">
    <source>
        <dbReference type="ARBA" id="ARBA00022729"/>
    </source>
</evidence>
<dbReference type="GO" id="GO:0004252">
    <property type="term" value="F:serine-type endopeptidase activity"/>
    <property type="evidence" value="ECO:0007669"/>
    <property type="project" value="InterPro"/>
</dbReference>
<feature type="domain" description="Peptidase S1" evidence="13">
    <location>
        <begin position="157"/>
        <end position="403"/>
    </location>
</feature>
<dbReference type="Proteomes" id="UP000694925">
    <property type="component" value="Unplaced"/>
</dbReference>
<dbReference type="FunFam" id="2.40.10.10:FF:000028">
    <property type="entry name" value="Serine protease easter"/>
    <property type="match status" value="1"/>
</dbReference>
<dbReference type="InterPro" id="IPR009003">
    <property type="entry name" value="Peptidase_S1_PA"/>
</dbReference>
<dbReference type="PROSITE" id="PS50240">
    <property type="entry name" value="TRYPSIN_DOM"/>
    <property type="match status" value="2"/>
</dbReference>
<evidence type="ECO:0000256" key="3">
    <source>
        <dbReference type="ARBA" id="ARBA00022670"/>
    </source>
</evidence>
<feature type="region of interest" description="Disordered" evidence="11">
    <location>
        <begin position="82"/>
        <end position="102"/>
    </location>
</feature>
<keyword evidence="14" id="KW-1185">Reference proteome</keyword>
<feature type="compositionally biased region" description="Polar residues" evidence="11">
    <location>
        <begin position="92"/>
        <end position="102"/>
    </location>
</feature>
<proteinExistence type="inferred from homology"/>
<sequence>MTLSASIIAFSLLVNGALFCNAQYEGSDCTVDKSPGICKRIIECPSVYQELLRGNPPRMTCGYINFDPLVCCPNEVSITMPNDIDTKRPTADSPTENVTPTTKRPLAAAGVGARARAKCEEFSRSVYALVIPPVLSGNHRELVNTSLCASVIGRKLIVGGKKADPMEFPHMAAVGYGNPEDGIKWQCGGTLISERFVISAAHCIYSLNWGTASWVRVGDLNLESSTDPAKPQDIRIVERIKHPNYKRPSEYHDIALLKLEEEAEFNAYVRPSCLPYSLPDSGDDGKATATGWGQVEWAGDQSNDLLKVTISLIAQKQCNKSFSSDNTQLASGIVENWQICAGEVGKDTCQGDSGGPLVVFNRDYYCMYTLIGVTSLGKICGSIAPGVYTRVYNYVSWIEDTVWPDLTSLHPSKREYDILDIRVKCSHSQSRSSKLLHEYKIPREARRAVEARRETTRQAAVYEDRGERITAMIKLSKLVLILFISNGSMFCGAQTEEGDSCIVNGFAGNCTRIRECPPVYNNISRGEYPHVVCGYDKYDPIVCCPVSAPTTSATTIRTTTVATSIRTTTPTAPIGWSKAQRMCTYYQRTSPKFIIGGSKARFAQFVFMAAIGYNSDQGIAWECGGTLISTRFVLTAAHCTYNQNWGNASWVRLGAINLYRPNNDSNPVTRQVEERIRYDRYKRPSEYHDIALLKLAEPVTFGRFIKPCCLPFAYPDVPSTGKAVAVGWGQQEWAGEQSEDLLYVNVDLVPQPICNRSFTNGIKDNKLEWGIVDGWQLCAGGLGKDTCQGDSGGPLVAYLDSQPSSYTVIGITSLGKVCGSITPGVYTRIYNYVPWIEDIVWTDAEVAEASS</sequence>
<dbReference type="InterPro" id="IPR043504">
    <property type="entry name" value="Peptidase_S1_PA_chymotrypsin"/>
</dbReference>
<protein>
    <submittedName>
        <fullName evidence="15">Uncharacterized protein LOC108628700</fullName>
    </submittedName>
</protein>
<dbReference type="AlphaFoldDB" id="A0AAJ7J6U4"/>
<keyword evidence="6 10" id="KW-0720">Serine protease</keyword>
<keyword evidence="2" id="KW-0964">Secreted</keyword>
<evidence type="ECO:0000256" key="2">
    <source>
        <dbReference type="ARBA" id="ARBA00022525"/>
    </source>
</evidence>
<dbReference type="PRINTS" id="PR00722">
    <property type="entry name" value="CHYMOTRYPSIN"/>
</dbReference>
<evidence type="ECO:0000256" key="10">
    <source>
        <dbReference type="RuleBase" id="RU363034"/>
    </source>
</evidence>
<evidence type="ECO:0000256" key="11">
    <source>
        <dbReference type="SAM" id="MobiDB-lite"/>
    </source>
</evidence>
<dbReference type="InterPro" id="IPR033116">
    <property type="entry name" value="TRYPSIN_SER"/>
</dbReference>
<dbReference type="CDD" id="cd00190">
    <property type="entry name" value="Tryp_SPc"/>
    <property type="match status" value="2"/>
</dbReference>
<organism evidence="14 15">
    <name type="scientific">Ceratina calcarata</name>
    <dbReference type="NCBI Taxonomy" id="156304"/>
    <lineage>
        <taxon>Eukaryota</taxon>
        <taxon>Metazoa</taxon>
        <taxon>Ecdysozoa</taxon>
        <taxon>Arthropoda</taxon>
        <taxon>Hexapoda</taxon>
        <taxon>Insecta</taxon>
        <taxon>Pterygota</taxon>
        <taxon>Neoptera</taxon>
        <taxon>Endopterygota</taxon>
        <taxon>Hymenoptera</taxon>
        <taxon>Apocrita</taxon>
        <taxon>Aculeata</taxon>
        <taxon>Apoidea</taxon>
        <taxon>Anthophila</taxon>
        <taxon>Apidae</taxon>
        <taxon>Ceratina</taxon>
        <taxon>Zadontomerus</taxon>
    </lineage>
</organism>
<dbReference type="GO" id="GO:0005576">
    <property type="term" value="C:extracellular region"/>
    <property type="evidence" value="ECO:0007669"/>
    <property type="project" value="UniProtKB-SubCell"/>
</dbReference>
<feature type="domain" description="Peptidase S1" evidence="13">
    <location>
        <begin position="594"/>
        <end position="841"/>
    </location>
</feature>
<dbReference type="Gene3D" id="2.40.10.10">
    <property type="entry name" value="Trypsin-like serine proteases"/>
    <property type="match status" value="2"/>
</dbReference>
<evidence type="ECO:0000256" key="6">
    <source>
        <dbReference type="ARBA" id="ARBA00022825"/>
    </source>
</evidence>
<keyword evidence="7" id="KW-1015">Disulfide bond</keyword>
<dbReference type="GO" id="GO:0006508">
    <property type="term" value="P:proteolysis"/>
    <property type="evidence" value="ECO:0007669"/>
    <property type="project" value="UniProtKB-KW"/>
</dbReference>
<evidence type="ECO:0000256" key="7">
    <source>
        <dbReference type="ARBA" id="ARBA00023157"/>
    </source>
</evidence>